<gene>
    <name evidence="2" type="ORF">CCMP2556_LOCUS53304</name>
</gene>
<comment type="caution">
    <text evidence="2">The sequence shown here is derived from an EMBL/GenBank/DDBJ whole genome shotgun (WGS) entry which is preliminary data.</text>
</comment>
<feature type="region of interest" description="Disordered" evidence="1">
    <location>
        <begin position="1"/>
        <end position="198"/>
    </location>
</feature>
<evidence type="ECO:0000313" key="2">
    <source>
        <dbReference type="EMBL" id="CAK9115323.1"/>
    </source>
</evidence>
<dbReference type="EMBL" id="CAXAMN010028139">
    <property type="protein sequence ID" value="CAK9115323.1"/>
    <property type="molecule type" value="Genomic_DNA"/>
</dbReference>
<name>A0ABP0SSJ9_9DINO</name>
<protein>
    <submittedName>
        <fullName evidence="2">Uncharacterized protein</fullName>
    </submittedName>
</protein>
<reference evidence="2 3" key="1">
    <citation type="submission" date="2024-02" db="EMBL/GenBank/DDBJ databases">
        <authorList>
            <person name="Chen Y."/>
            <person name="Shah S."/>
            <person name="Dougan E. K."/>
            <person name="Thang M."/>
            <person name="Chan C."/>
        </authorList>
    </citation>
    <scope>NUCLEOTIDE SEQUENCE [LARGE SCALE GENOMIC DNA]</scope>
</reference>
<feature type="compositionally biased region" description="Acidic residues" evidence="1">
    <location>
        <begin position="173"/>
        <end position="189"/>
    </location>
</feature>
<accession>A0ABP0SSJ9</accession>
<keyword evidence="3" id="KW-1185">Reference proteome</keyword>
<sequence>MFSYQTPELKTSRYLPQSPVMAPKQGAGEGNDPDHMSQDKAEEVAETGLKPGAKKKPGAKVKPASPAKSKTAASPKKSTPMKRTPMKAAMKSLGNTGPKAKAKAKAKTKAAALKKVLKKPGVKDTGGHDSTSGSLKRPAAGSSSSQPKHAKNSLLALCTKWQQGMAEPKQASEEGEEEEGFEDDPETDPEGTSKRNKYVGLKFSTMRKQGRIPDQILRVVDSEPTRAGKTSLLSKLFKKDKHGNWSMQTNDPAFEMKTTANDTKFGVDQNNSFPRSIMLHHWYGGNEPAFLQALDDGEIFVEQQEGVKGLEDGSSKKTQLALASGSKDDVALSFDKIVSTLQEAKQAQEKLLKDVSKVLPTLQKFPDLRTEYKEACGTLQGNASKLANILTWQEFPDGPLTKKTMDDLMMSLAESTSKAYEKMEQVKAAIKARGGSSK</sequence>
<feature type="compositionally biased region" description="Basic and acidic residues" evidence="1">
    <location>
        <begin position="32"/>
        <end position="43"/>
    </location>
</feature>
<dbReference type="Proteomes" id="UP001642484">
    <property type="component" value="Unassembled WGS sequence"/>
</dbReference>
<proteinExistence type="predicted"/>
<evidence type="ECO:0000313" key="3">
    <source>
        <dbReference type="Proteomes" id="UP001642484"/>
    </source>
</evidence>
<organism evidence="2 3">
    <name type="scientific">Durusdinium trenchii</name>
    <dbReference type="NCBI Taxonomy" id="1381693"/>
    <lineage>
        <taxon>Eukaryota</taxon>
        <taxon>Sar</taxon>
        <taxon>Alveolata</taxon>
        <taxon>Dinophyceae</taxon>
        <taxon>Suessiales</taxon>
        <taxon>Symbiodiniaceae</taxon>
        <taxon>Durusdinium</taxon>
    </lineage>
</organism>
<evidence type="ECO:0000256" key="1">
    <source>
        <dbReference type="SAM" id="MobiDB-lite"/>
    </source>
</evidence>
<feature type="compositionally biased region" description="Low complexity" evidence="1">
    <location>
        <begin position="60"/>
        <end position="78"/>
    </location>
</feature>